<dbReference type="Pfam" id="PF14082">
    <property type="entry name" value="SduA_C"/>
    <property type="match status" value="1"/>
</dbReference>
<dbReference type="RefSeq" id="WP_122736353.1">
    <property type="nucleotide sequence ID" value="NZ_JAFHKI010000163.1"/>
</dbReference>
<gene>
    <name evidence="2" type="ORF">JWR99_09350</name>
</gene>
<evidence type="ECO:0000313" key="3">
    <source>
        <dbReference type="Proteomes" id="UP001154860"/>
    </source>
</evidence>
<comment type="caution">
    <text evidence="2">The sequence shown here is derived from an EMBL/GenBank/DDBJ whole genome shotgun (WGS) entry which is preliminary data.</text>
</comment>
<evidence type="ECO:0000313" key="2">
    <source>
        <dbReference type="EMBL" id="MBN2976164.1"/>
    </source>
</evidence>
<dbReference type="AlphaFoldDB" id="A0A9X0YBF6"/>
<protein>
    <submittedName>
        <fullName evidence="2">DUF4263 domain-containing protein</fullName>
    </submittedName>
</protein>
<keyword evidence="3" id="KW-1185">Reference proteome</keyword>
<name>A0A9X0YBF6_9PSED</name>
<reference evidence="2 3" key="1">
    <citation type="journal article" date="2021" name="Int. J. Syst. Evol. Microbiol.">
        <title>Pseudomonas lactucae sp. nov., a pathogen causing bacterial rot of lettuce in Japan.</title>
        <authorList>
            <person name="Sawada H."/>
            <person name="Fujikawa T."/>
            <person name="Satou M."/>
        </authorList>
    </citation>
    <scope>NUCLEOTIDE SEQUENCE [LARGE SCALE GENOMIC DNA]</scope>
    <source>
        <strain evidence="2 3">MAFF 301381</strain>
    </source>
</reference>
<feature type="domain" description="Shedu protein SduA C-terminal" evidence="1">
    <location>
        <begin position="174"/>
        <end position="335"/>
    </location>
</feature>
<accession>A0A9X0YBF6</accession>
<sequence>MSVDDTLFEEIMRSMKLSRNLLAARVNDAEDISKALTYKLSHHFDPENDMEEGLSDLLEFIADHTKKSLIEVLGEAYDRQAFELAIKGVPGFEEKVKLGLRAKSSVVELKEYMDDNDVGDEAKEFAALCINAFTDINSMLLEQDVVPLIKRGIYSEDLADAISVWEMSAVEKATDESFWQTELEARKGILERLLGGFAVFLQREFHVGSTNSEGAGSKRADFALVDSINNNISLIEIKTPSTKLLGTEYRSTYPFSSEMSGTISQVLNQRNELTLNFFGKSYSSPKAFEVFAPKCFIIAGTLKSLGEDKIKLKAFEMQRQAVASHVTIVTFDELYHQFSMFNQI</sequence>
<dbReference type="Proteomes" id="UP001154860">
    <property type="component" value="Unassembled WGS sequence"/>
</dbReference>
<evidence type="ECO:0000259" key="1">
    <source>
        <dbReference type="Pfam" id="PF14082"/>
    </source>
</evidence>
<reference evidence="2 3" key="2">
    <citation type="journal article" date="2023" name="Plant Pathol.">
        <title>Dismantling and reorganizing Pseudomonas marginalis sensu#lato.</title>
        <authorList>
            <person name="Sawada H."/>
            <person name="Fujikawa T."/>
            <person name="Satou M."/>
        </authorList>
    </citation>
    <scope>NUCLEOTIDE SEQUENCE [LARGE SCALE GENOMIC DNA]</scope>
    <source>
        <strain evidence="2 3">MAFF 301381</strain>
    </source>
</reference>
<organism evidence="2 3">
    <name type="scientific">Pseudomonas lactucae</name>
    <dbReference type="NCBI Taxonomy" id="2813360"/>
    <lineage>
        <taxon>Bacteria</taxon>
        <taxon>Pseudomonadati</taxon>
        <taxon>Pseudomonadota</taxon>
        <taxon>Gammaproteobacteria</taxon>
        <taxon>Pseudomonadales</taxon>
        <taxon>Pseudomonadaceae</taxon>
        <taxon>Pseudomonas</taxon>
    </lineage>
</organism>
<proteinExistence type="predicted"/>
<dbReference type="EMBL" id="JAFHKJ010000038">
    <property type="protein sequence ID" value="MBN2976164.1"/>
    <property type="molecule type" value="Genomic_DNA"/>
</dbReference>
<dbReference type="InterPro" id="IPR025359">
    <property type="entry name" value="SduA_C"/>
</dbReference>